<name>A0A401GVP5_9APHY</name>
<dbReference type="GeneID" id="38783166"/>
<comment type="caution">
    <text evidence="1">The sequence shown here is derived from an EMBL/GenBank/DDBJ whole genome shotgun (WGS) entry which is preliminary data.</text>
</comment>
<dbReference type="EMBL" id="BFAD01000009">
    <property type="protein sequence ID" value="GBE86249.1"/>
    <property type="molecule type" value="Genomic_DNA"/>
</dbReference>
<dbReference type="Proteomes" id="UP000287166">
    <property type="component" value="Unassembled WGS sequence"/>
</dbReference>
<proteinExistence type="predicted"/>
<evidence type="ECO:0000313" key="1">
    <source>
        <dbReference type="EMBL" id="GBE86249.1"/>
    </source>
</evidence>
<dbReference type="AlphaFoldDB" id="A0A401GVP5"/>
<dbReference type="InParanoid" id="A0A401GVP5"/>
<sequence length="187" mass="20429">MKTLNAVGRTRRRAQHGPYYVRLRASSPPSGTQDHSTFCISGPSSRVYAVHSRSTEAASQAPEDWTGSQTPEDWYTSITRADHAQLTARTTAEEPSSLHDFQAALSDPKVLEYYPFNSDLVECSENAPLNTLPKVMSSAEEILLLTEVWRSFQALDATFTAAQAVFDSACDIATTPEIASRSIGLNG</sequence>
<evidence type="ECO:0000313" key="2">
    <source>
        <dbReference type="Proteomes" id="UP000287166"/>
    </source>
</evidence>
<dbReference type="RefSeq" id="XP_027617162.1">
    <property type="nucleotide sequence ID" value="XM_027761361.1"/>
</dbReference>
<keyword evidence="2" id="KW-1185">Reference proteome</keyword>
<protein>
    <submittedName>
        <fullName evidence="1">Uncharacterized protein</fullName>
    </submittedName>
</protein>
<organism evidence="1 2">
    <name type="scientific">Sparassis crispa</name>
    <dbReference type="NCBI Taxonomy" id="139825"/>
    <lineage>
        <taxon>Eukaryota</taxon>
        <taxon>Fungi</taxon>
        <taxon>Dikarya</taxon>
        <taxon>Basidiomycota</taxon>
        <taxon>Agaricomycotina</taxon>
        <taxon>Agaricomycetes</taxon>
        <taxon>Polyporales</taxon>
        <taxon>Sparassidaceae</taxon>
        <taxon>Sparassis</taxon>
    </lineage>
</organism>
<gene>
    <name evidence="1" type="ORF">SCP_0901280</name>
</gene>
<reference evidence="1 2" key="1">
    <citation type="journal article" date="2018" name="Sci. Rep.">
        <title>Genome sequence of the cauliflower mushroom Sparassis crispa (Hanabiratake) and its association with beneficial usage.</title>
        <authorList>
            <person name="Kiyama R."/>
            <person name="Furutani Y."/>
            <person name="Kawaguchi K."/>
            <person name="Nakanishi T."/>
        </authorList>
    </citation>
    <scope>NUCLEOTIDE SEQUENCE [LARGE SCALE GENOMIC DNA]</scope>
</reference>
<accession>A0A401GVP5</accession>